<evidence type="ECO:0000313" key="2">
    <source>
        <dbReference type="EMBL" id="GGE95238.1"/>
    </source>
</evidence>
<evidence type="ECO:0008006" key="6">
    <source>
        <dbReference type="Google" id="ProtNLM"/>
    </source>
</evidence>
<keyword evidence="1" id="KW-0812">Transmembrane</keyword>
<dbReference type="GO" id="GO:0003677">
    <property type="term" value="F:DNA binding"/>
    <property type="evidence" value="ECO:0007669"/>
    <property type="project" value="InterPro"/>
</dbReference>
<keyword evidence="1" id="KW-0472">Membrane</keyword>
<dbReference type="AlphaFoldDB" id="A0A1M6T8P1"/>
<dbReference type="EMBL" id="FRBH01000001">
    <property type="protein sequence ID" value="SHK53264.1"/>
    <property type="molecule type" value="Genomic_DNA"/>
</dbReference>
<sequence>MPQDIFIKGKLLNQYIYSFLALLIIVFLLDIFFAQTIHIYISLGLCILLIVFIYLKDQIKNNTFFRFCILFGVSFLIFIFDSYYSPTAMVFLSYVTLVGTFPVVLNLNKDKNYIIILFLIIAFQIILNISTDYNLFRNENLTTNDIEFRRGNEVFQLVYFITMNVYFIYKLQTAKLLHIKEKSSKVLERLPVPLDSVKELQQLAITNNPIFLSEFRSVFPDFEIKLLELAPNMIISELEICAFVKLNITTKEIASYTKSSIRAVEGKKYRIRKKLALDKETDLYVYINKI</sequence>
<dbReference type="Proteomes" id="UP000650994">
    <property type="component" value="Unassembled WGS sequence"/>
</dbReference>
<organism evidence="3 4">
    <name type="scientific">Chishuiella changwenlii</name>
    <dbReference type="NCBI Taxonomy" id="1434701"/>
    <lineage>
        <taxon>Bacteria</taxon>
        <taxon>Pseudomonadati</taxon>
        <taxon>Bacteroidota</taxon>
        <taxon>Flavobacteriia</taxon>
        <taxon>Flavobacteriales</taxon>
        <taxon>Weeksellaceae</taxon>
        <taxon>Chishuiella</taxon>
    </lineage>
</organism>
<evidence type="ECO:0000313" key="3">
    <source>
        <dbReference type="EMBL" id="SHK53264.1"/>
    </source>
</evidence>
<feature type="transmembrane region" description="Helical" evidence="1">
    <location>
        <begin position="112"/>
        <end position="131"/>
    </location>
</feature>
<name>A0A1M6T8P1_9FLAO</name>
<dbReference type="GO" id="GO:0006355">
    <property type="term" value="P:regulation of DNA-templated transcription"/>
    <property type="evidence" value="ECO:0007669"/>
    <property type="project" value="InterPro"/>
</dbReference>
<feature type="transmembrane region" description="Helical" evidence="1">
    <location>
        <begin position="12"/>
        <end position="33"/>
    </location>
</feature>
<reference evidence="3" key="3">
    <citation type="submission" date="2016-11" db="EMBL/GenBank/DDBJ databases">
        <authorList>
            <person name="Jaros S."/>
            <person name="Januszkiewicz K."/>
            <person name="Wedrychowicz H."/>
        </authorList>
    </citation>
    <scope>NUCLEOTIDE SEQUENCE [LARGE SCALE GENOMIC DNA]</scope>
    <source>
        <strain evidence="3">DSM 27989</strain>
    </source>
</reference>
<dbReference type="Proteomes" id="UP000184120">
    <property type="component" value="Unassembled WGS sequence"/>
</dbReference>
<protein>
    <recommendedName>
        <fullName evidence="6">HTH luxR-type domain-containing protein</fullName>
    </recommendedName>
</protein>
<evidence type="ECO:0000256" key="1">
    <source>
        <dbReference type="SAM" id="Phobius"/>
    </source>
</evidence>
<dbReference type="SUPFAM" id="SSF46894">
    <property type="entry name" value="C-terminal effector domain of the bipartite response regulators"/>
    <property type="match status" value="1"/>
</dbReference>
<reference evidence="2" key="1">
    <citation type="journal article" date="2014" name="Int. J. Syst. Evol. Microbiol.">
        <title>Complete genome of a new Firmicutes species belonging to the dominant human colonic microbiota ('Ruminococcus bicirculans') reveals two chromosomes and a selective capacity to utilize plant glucans.</title>
        <authorList>
            <consortium name="NISC Comparative Sequencing Program"/>
            <person name="Wegmann U."/>
            <person name="Louis P."/>
            <person name="Goesmann A."/>
            <person name="Henrissat B."/>
            <person name="Duncan S.H."/>
            <person name="Flint H.J."/>
        </authorList>
    </citation>
    <scope>NUCLEOTIDE SEQUENCE</scope>
    <source>
        <strain evidence="2">CGMCC 1.12707</strain>
    </source>
</reference>
<evidence type="ECO:0000313" key="5">
    <source>
        <dbReference type="Proteomes" id="UP000650994"/>
    </source>
</evidence>
<feature type="transmembrane region" description="Helical" evidence="1">
    <location>
        <begin position="151"/>
        <end position="169"/>
    </location>
</feature>
<feature type="transmembrane region" description="Helical" evidence="1">
    <location>
        <begin position="86"/>
        <end position="105"/>
    </location>
</feature>
<accession>A0A1M6T8P1</accession>
<dbReference type="EMBL" id="BMFL01000006">
    <property type="protein sequence ID" value="GGE95238.1"/>
    <property type="molecule type" value="Genomic_DNA"/>
</dbReference>
<dbReference type="InterPro" id="IPR016032">
    <property type="entry name" value="Sig_transdc_resp-reg_C-effctor"/>
</dbReference>
<gene>
    <name evidence="2" type="ORF">GCM10010984_10970</name>
    <name evidence="3" type="ORF">SAMN05443634_101309</name>
</gene>
<feature type="transmembrane region" description="Helical" evidence="1">
    <location>
        <begin position="39"/>
        <end position="56"/>
    </location>
</feature>
<dbReference type="STRING" id="1434701.SAMN05443634_101309"/>
<feature type="transmembrane region" description="Helical" evidence="1">
    <location>
        <begin position="63"/>
        <end position="80"/>
    </location>
</feature>
<reference evidence="5" key="4">
    <citation type="journal article" date="2019" name="Int. J. Syst. Evol. Microbiol.">
        <title>The Global Catalogue of Microorganisms (GCM) 10K type strain sequencing project: providing services to taxonomists for standard genome sequencing and annotation.</title>
        <authorList>
            <consortium name="The Broad Institute Genomics Platform"/>
            <consortium name="The Broad Institute Genome Sequencing Center for Infectious Disease"/>
            <person name="Wu L."/>
            <person name="Ma J."/>
        </authorList>
    </citation>
    <scope>NUCLEOTIDE SEQUENCE [LARGE SCALE GENOMIC DNA]</scope>
    <source>
        <strain evidence="5">CGMCC 1.12707</strain>
    </source>
</reference>
<reference evidence="2" key="5">
    <citation type="submission" date="2024-05" db="EMBL/GenBank/DDBJ databases">
        <authorList>
            <person name="Sun Q."/>
            <person name="Zhou Y."/>
        </authorList>
    </citation>
    <scope>NUCLEOTIDE SEQUENCE</scope>
    <source>
        <strain evidence="2">CGMCC 1.12707</strain>
    </source>
</reference>
<keyword evidence="5" id="KW-1185">Reference proteome</keyword>
<evidence type="ECO:0000313" key="4">
    <source>
        <dbReference type="Proteomes" id="UP000184120"/>
    </source>
</evidence>
<keyword evidence="1" id="KW-1133">Transmembrane helix</keyword>
<reference evidence="4" key="2">
    <citation type="submission" date="2016-11" db="EMBL/GenBank/DDBJ databases">
        <authorList>
            <person name="Varghese N."/>
            <person name="Submissions S."/>
        </authorList>
    </citation>
    <scope>NUCLEOTIDE SEQUENCE [LARGE SCALE GENOMIC DNA]</scope>
    <source>
        <strain evidence="4">DSM 27989</strain>
    </source>
</reference>
<proteinExistence type="predicted"/>